<protein>
    <submittedName>
        <fullName evidence="2">Uncharacterized protein</fullName>
    </submittedName>
</protein>
<dbReference type="Proteomes" id="UP000824469">
    <property type="component" value="Unassembled WGS sequence"/>
</dbReference>
<accession>A0AA38G7G5</accession>
<reference evidence="2 3" key="1">
    <citation type="journal article" date="2021" name="Nat. Plants">
        <title>The Taxus genome provides insights into paclitaxel biosynthesis.</title>
        <authorList>
            <person name="Xiong X."/>
            <person name="Gou J."/>
            <person name="Liao Q."/>
            <person name="Li Y."/>
            <person name="Zhou Q."/>
            <person name="Bi G."/>
            <person name="Li C."/>
            <person name="Du R."/>
            <person name="Wang X."/>
            <person name="Sun T."/>
            <person name="Guo L."/>
            <person name="Liang H."/>
            <person name="Lu P."/>
            <person name="Wu Y."/>
            <person name="Zhang Z."/>
            <person name="Ro D.K."/>
            <person name="Shang Y."/>
            <person name="Huang S."/>
            <person name="Yan J."/>
        </authorList>
    </citation>
    <scope>NUCLEOTIDE SEQUENCE [LARGE SCALE GENOMIC DNA]</scope>
    <source>
        <strain evidence="2">Ta-2019</strain>
    </source>
</reference>
<gene>
    <name evidence="2" type="ORF">KI387_019586</name>
</gene>
<evidence type="ECO:0000313" key="2">
    <source>
        <dbReference type="EMBL" id="KAH9317817.1"/>
    </source>
</evidence>
<feature type="region of interest" description="Disordered" evidence="1">
    <location>
        <begin position="27"/>
        <end position="51"/>
    </location>
</feature>
<sequence length="51" mass="5561">YANKKDEKKRKVDALIALANRRAAREDFDIGASSVAPTPRDQTLGRGSSTD</sequence>
<feature type="non-terminal residue" evidence="2">
    <location>
        <position position="1"/>
    </location>
</feature>
<feature type="non-terminal residue" evidence="2">
    <location>
        <position position="51"/>
    </location>
</feature>
<comment type="caution">
    <text evidence="2">The sequence shown here is derived from an EMBL/GenBank/DDBJ whole genome shotgun (WGS) entry which is preliminary data.</text>
</comment>
<proteinExistence type="predicted"/>
<organism evidence="2 3">
    <name type="scientific">Taxus chinensis</name>
    <name type="common">Chinese yew</name>
    <name type="synonym">Taxus wallichiana var. chinensis</name>
    <dbReference type="NCBI Taxonomy" id="29808"/>
    <lineage>
        <taxon>Eukaryota</taxon>
        <taxon>Viridiplantae</taxon>
        <taxon>Streptophyta</taxon>
        <taxon>Embryophyta</taxon>
        <taxon>Tracheophyta</taxon>
        <taxon>Spermatophyta</taxon>
        <taxon>Pinopsida</taxon>
        <taxon>Pinidae</taxon>
        <taxon>Conifers II</taxon>
        <taxon>Cupressales</taxon>
        <taxon>Taxaceae</taxon>
        <taxon>Taxus</taxon>
    </lineage>
</organism>
<evidence type="ECO:0000256" key="1">
    <source>
        <dbReference type="SAM" id="MobiDB-lite"/>
    </source>
</evidence>
<name>A0AA38G7G5_TAXCH</name>
<dbReference type="AlphaFoldDB" id="A0AA38G7G5"/>
<keyword evidence="3" id="KW-1185">Reference proteome</keyword>
<dbReference type="EMBL" id="JAHRHJ020000004">
    <property type="protein sequence ID" value="KAH9317817.1"/>
    <property type="molecule type" value="Genomic_DNA"/>
</dbReference>
<evidence type="ECO:0000313" key="3">
    <source>
        <dbReference type="Proteomes" id="UP000824469"/>
    </source>
</evidence>